<proteinExistence type="predicted"/>
<sequence>MANIYSNFLSILSIEFLSFEAYADNRTLITEGAIDIEITSSKSDGYNLNL</sequence>
<gene>
    <name evidence="1" type="ORF">F6J89_09510</name>
</gene>
<dbReference type="AlphaFoldDB" id="A0A6B3NDZ7"/>
<name>A0A6B3NDZ7_9CYAN</name>
<dbReference type="EMBL" id="JAAHFQ010000142">
    <property type="protein sequence ID" value="NER27851.1"/>
    <property type="molecule type" value="Genomic_DNA"/>
</dbReference>
<accession>A0A6B3NDZ7</accession>
<evidence type="ECO:0000313" key="1">
    <source>
        <dbReference type="EMBL" id="NER27851.1"/>
    </source>
</evidence>
<organism evidence="1">
    <name type="scientific">Symploca sp. SIO1C4</name>
    <dbReference type="NCBI Taxonomy" id="2607765"/>
    <lineage>
        <taxon>Bacteria</taxon>
        <taxon>Bacillati</taxon>
        <taxon>Cyanobacteriota</taxon>
        <taxon>Cyanophyceae</taxon>
        <taxon>Coleofasciculales</taxon>
        <taxon>Coleofasciculaceae</taxon>
        <taxon>Symploca</taxon>
    </lineage>
</organism>
<comment type="caution">
    <text evidence="1">The sequence shown here is derived from an EMBL/GenBank/DDBJ whole genome shotgun (WGS) entry which is preliminary data.</text>
</comment>
<protein>
    <submittedName>
        <fullName evidence="1">Uncharacterized protein</fullName>
    </submittedName>
</protein>
<reference evidence="1" key="1">
    <citation type="submission" date="2019-11" db="EMBL/GenBank/DDBJ databases">
        <title>Genomic insights into an expanded diversity of filamentous marine cyanobacteria reveals the extraordinary biosynthetic potential of Moorea and Okeania.</title>
        <authorList>
            <person name="Ferreira Leao T."/>
            <person name="Wang M."/>
            <person name="Moss N."/>
            <person name="Da Silva R."/>
            <person name="Sanders J."/>
            <person name="Nurk S."/>
            <person name="Gurevich A."/>
            <person name="Humphrey G."/>
            <person name="Reher R."/>
            <person name="Zhu Q."/>
            <person name="Belda-Ferre P."/>
            <person name="Glukhov E."/>
            <person name="Rex R."/>
            <person name="Dorrestein P.C."/>
            <person name="Knight R."/>
            <person name="Pevzner P."/>
            <person name="Gerwick W.H."/>
            <person name="Gerwick L."/>
        </authorList>
    </citation>
    <scope>NUCLEOTIDE SEQUENCE</scope>
    <source>
        <strain evidence="1">SIO1C4</strain>
    </source>
</reference>